<evidence type="ECO:0000256" key="1">
    <source>
        <dbReference type="SAM" id="Phobius"/>
    </source>
</evidence>
<evidence type="ECO:0000313" key="2">
    <source>
        <dbReference type="EMBL" id="SKC82454.1"/>
    </source>
</evidence>
<dbReference type="OrthoDB" id="6886737at2"/>
<organism evidence="2 3">
    <name type="scientific">Ohtaekwangia koreensis</name>
    <dbReference type="NCBI Taxonomy" id="688867"/>
    <lineage>
        <taxon>Bacteria</taxon>
        <taxon>Pseudomonadati</taxon>
        <taxon>Bacteroidota</taxon>
        <taxon>Cytophagia</taxon>
        <taxon>Cytophagales</taxon>
        <taxon>Fulvivirgaceae</taxon>
        <taxon>Ohtaekwangia</taxon>
    </lineage>
</organism>
<reference evidence="2 3" key="1">
    <citation type="submission" date="2017-02" db="EMBL/GenBank/DDBJ databases">
        <authorList>
            <person name="Peterson S.W."/>
        </authorList>
    </citation>
    <scope>NUCLEOTIDE SEQUENCE [LARGE SCALE GENOMIC DNA]</scope>
    <source>
        <strain evidence="2 3">DSM 25262</strain>
    </source>
</reference>
<proteinExistence type="predicted"/>
<dbReference type="Proteomes" id="UP000190961">
    <property type="component" value="Unassembled WGS sequence"/>
</dbReference>
<dbReference type="AlphaFoldDB" id="A0A1T5M360"/>
<keyword evidence="3" id="KW-1185">Reference proteome</keyword>
<dbReference type="EMBL" id="FUZU01000003">
    <property type="protein sequence ID" value="SKC82454.1"/>
    <property type="molecule type" value="Genomic_DNA"/>
</dbReference>
<dbReference type="RefSeq" id="WP_079688736.1">
    <property type="nucleotide sequence ID" value="NZ_FUZU01000003.1"/>
</dbReference>
<gene>
    <name evidence="2" type="ORF">SAMN05660236_4190</name>
</gene>
<protein>
    <submittedName>
        <fullName evidence="2">Uncharacterized protein</fullName>
    </submittedName>
</protein>
<feature type="transmembrane region" description="Helical" evidence="1">
    <location>
        <begin position="6"/>
        <end position="24"/>
    </location>
</feature>
<sequence length="143" mass="16756">MNRRSFIRISSLAILAAIAGYFLLSFDKVVKRILVKDSEALDLGDDVIDRFIADAKKEYFWDKFSFSKKMFICVQHFLFSLGLKVKYHHKYMQYRSMITGQFLLSTDFFLNKMDTKQKVTYVGFFNPYKTGCSNPFSSLRFTA</sequence>
<keyword evidence="1" id="KW-0812">Transmembrane</keyword>
<evidence type="ECO:0000313" key="3">
    <source>
        <dbReference type="Proteomes" id="UP000190961"/>
    </source>
</evidence>
<keyword evidence="1" id="KW-1133">Transmembrane helix</keyword>
<accession>A0A1T5M360</accession>
<keyword evidence="1" id="KW-0472">Membrane</keyword>
<name>A0A1T5M360_9BACT</name>
<dbReference type="STRING" id="688867.SAMN05660236_4190"/>